<dbReference type="EMBL" id="AGRW01000049">
    <property type="protein sequence ID" value="EIC01521.1"/>
    <property type="molecule type" value="Genomic_DNA"/>
</dbReference>
<evidence type="ECO:0000313" key="1">
    <source>
        <dbReference type="EMBL" id="EIC01521.1"/>
    </source>
</evidence>
<accession>H7ELI0</accession>
<dbReference type="Proteomes" id="UP000003571">
    <property type="component" value="Unassembled WGS sequence"/>
</dbReference>
<organism evidence="1 2">
    <name type="scientific">Treponema saccharophilum DSM 2985</name>
    <dbReference type="NCBI Taxonomy" id="907348"/>
    <lineage>
        <taxon>Bacteria</taxon>
        <taxon>Pseudomonadati</taxon>
        <taxon>Spirochaetota</taxon>
        <taxon>Spirochaetia</taxon>
        <taxon>Spirochaetales</taxon>
        <taxon>Treponemataceae</taxon>
        <taxon>Treponema</taxon>
    </lineage>
</organism>
<evidence type="ECO:0000313" key="2">
    <source>
        <dbReference type="Proteomes" id="UP000003571"/>
    </source>
</evidence>
<dbReference type="OrthoDB" id="362649at2"/>
<proteinExistence type="predicted"/>
<comment type="caution">
    <text evidence="1">The sequence shown here is derived from an EMBL/GenBank/DDBJ whole genome shotgun (WGS) entry which is preliminary data.</text>
</comment>
<dbReference type="RefSeq" id="WP_002704814.1">
    <property type="nucleotide sequence ID" value="NZ_AGRW01000049.1"/>
</dbReference>
<reference evidence="1 2" key="1">
    <citation type="submission" date="2011-09" db="EMBL/GenBank/DDBJ databases">
        <title>The draft genome of Treponema saccharophilum DSM 2985.</title>
        <authorList>
            <consortium name="US DOE Joint Genome Institute (JGI-PGF)"/>
            <person name="Lucas S."/>
            <person name="Copeland A."/>
            <person name="Lapidus A."/>
            <person name="Glavina del Rio T."/>
            <person name="Dalin E."/>
            <person name="Tice H."/>
            <person name="Bruce D."/>
            <person name="Goodwin L."/>
            <person name="Pitluck S."/>
            <person name="Peters L."/>
            <person name="Kyrpides N."/>
            <person name="Mavromatis K."/>
            <person name="Ivanova N."/>
            <person name="Markowitz V."/>
            <person name="Cheng J.-F."/>
            <person name="Hugenholtz P."/>
            <person name="Woyke T."/>
            <person name="Wu D."/>
            <person name="Gronow S."/>
            <person name="Wellnitz S."/>
            <person name="Brambilla E."/>
            <person name="Klenk H.-P."/>
            <person name="Eisen J.A."/>
        </authorList>
    </citation>
    <scope>NUCLEOTIDE SEQUENCE [LARGE SCALE GENOMIC DNA]</scope>
    <source>
        <strain evidence="1 2">DSM 2985</strain>
    </source>
</reference>
<keyword evidence="2" id="KW-1185">Reference proteome</keyword>
<dbReference type="STRING" id="907348.TresaDRAFT_1130"/>
<protein>
    <submittedName>
        <fullName evidence="1">Uncharacterized protein</fullName>
    </submittedName>
</protein>
<name>H7ELI0_9SPIR</name>
<sequence length="267" mass="31309">MGKITAETREEFKVRSQIHKDAIDKSLANEKKMLALIAKESEGSAYRKLMLAEDMIYIVTLYININNLSVDILGVKNNDALNDARKILYKAIIYLEDVVTNFVDVQYSDIEEKILEIEKVSLDKRYYLMRKLGLAIRLLIDAFGDNTKWKWSFVEIQGRFSTVMKNLLNWKEANRVYFDSSLENYDTTVFYIRMVKRLLDQSAKEYRDRYELSTHRIDDMRLAINYVLASRRISMLLSEPEEAEELKTKAKVWRDKLDSDQKKGIAS</sequence>
<dbReference type="eggNOG" id="ENOG5032X70">
    <property type="taxonomic scope" value="Bacteria"/>
</dbReference>
<gene>
    <name evidence="1" type="ORF">TresaDRAFT_1130</name>
</gene>
<dbReference type="PATRIC" id="fig|907348.3.peg.1769"/>
<dbReference type="AlphaFoldDB" id="H7ELI0"/>